<dbReference type="AlphaFoldDB" id="F4QCU3"/>
<dbReference type="STRING" id="1054147.F4QCU3"/>
<dbReference type="OrthoDB" id="5307922at2759"/>
<dbReference type="PANTHER" id="PTHR10426">
    <property type="entry name" value="STRICTOSIDINE SYNTHASE-RELATED"/>
    <property type="match status" value="1"/>
</dbReference>
<evidence type="ECO:0000256" key="2">
    <source>
        <dbReference type="ARBA" id="ARBA00022553"/>
    </source>
</evidence>
<dbReference type="SUPFAM" id="SSF63829">
    <property type="entry name" value="Calcium-dependent phosphotriesterase"/>
    <property type="match status" value="1"/>
</dbReference>
<evidence type="ECO:0000259" key="4">
    <source>
        <dbReference type="Pfam" id="PF03088"/>
    </source>
</evidence>
<name>F4QCU3_CACFS</name>
<gene>
    <name evidence="5" type="ORF">DFA_12239</name>
</gene>
<organism evidence="5 6">
    <name type="scientific">Cavenderia fasciculata</name>
    <name type="common">Slime mold</name>
    <name type="synonym">Dictyostelium fasciculatum</name>
    <dbReference type="NCBI Taxonomy" id="261658"/>
    <lineage>
        <taxon>Eukaryota</taxon>
        <taxon>Amoebozoa</taxon>
        <taxon>Evosea</taxon>
        <taxon>Eumycetozoa</taxon>
        <taxon>Dictyostelia</taxon>
        <taxon>Acytosteliales</taxon>
        <taxon>Cavenderiaceae</taxon>
        <taxon>Cavenderia</taxon>
    </lineage>
</organism>
<evidence type="ECO:0000256" key="1">
    <source>
        <dbReference type="ARBA" id="ARBA00009191"/>
    </source>
</evidence>
<dbReference type="PANTHER" id="PTHR10426:SF88">
    <property type="entry name" value="ADIPOCYTE PLASMA MEMBRANE-ASSOCIATED PROTEIN HEMOMUCIN-RELATED"/>
    <property type="match status" value="1"/>
</dbReference>
<keyword evidence="6" id="KW-1185">Reference proteome</keyword>
<comment type="similarity">
    <text evidence="1">Belongs to the strictosidine synthase family.</text>
</comment>
<sequence length="391" mass="42569">MKRLVNYFMLGLAVCLGTLSLLPPLGMFGLKQAIDLDFIATHPQPIYGDAYPPNNELDKIDYIHLGSYEGPESIAINKQGDIYFSLKTGEIRYIKHKDVHVGTTGTASPSHSVVVVGRPLGIFFDQDENLLIADSVKGLLRLNKNTNILEILTGQFNGTQKLTFVNDVACATDGMIYFSDSTTLAPILDKAGDWNTYIPSIFTCFSGQPAGKFLSYNPKTKITKVLIEKIAYSNGVTLDQEENSVFVCESATSRVLRYWIKGVNAGKSQVFIDNLPGYPDGIRMGDDGKLYIAIFGMRSKIMDFLSPYPMIKRLGIRLPFLFPKPHGVPMVVIADPKSGDILGSLQGSQSKLKVITNVVERDGVVYIGSLIGNVIGVKSTASSAATAAPAK</sequence>
<evidence type="ECO:0000256" key="3">
    <source>
        <dbReference type="ARBA" id="ARBA00023180"/>
    </source>
</evidence>
<dbReference type="KEGG" id="dfa:DFA_12239"/>
<dbReference type="Pfam" id="PF03088">
    <property type="entry name" value="Str_synth"/>
    <property type="match status" value="1"/>
</dbReference>
<dbReference type="GO" id="GO:0016787">
    <property type="term" value="F:hydrolase activity"/>
    <property type="evidence" value="ECO:0007669"/>
    <property type="project" value="TreeGrafter"/>
</dbReference>
<accession>F4QCU3</accession>
<dbReference type="Pfam" id="PF20067">
    <property type="entry name" value="SSL_N"/>
    <property type="match status" value="1"/>
</dbReference>
<dbReference type="OMA" id="YRITRYW"/>
<evidence type="ECO:0000313" key="5">
    <source>
        <dbReference type="EMBL" id="EGG14467.1"/>
    </source>
</evidence>
<dbReference type="RefSeq" id="XP_004353876.1">
    <property type="nucleotide sequence ID" value="XM_004353824.1"/>
</dbReference>
<dbReference type="GeneID" id="14865849"/>
<dbReference type="GO" id="GO:0012505">
    <property type="term" value="C:endomembrane system"/>
    <property type="evidence" value="ECO:0007669"/>
    <property type="project" value="TreeGrafter"/>
</dbReference>
<evidence type="ECO:0000313" key="6">
    <source>
        <dbReference type="Proteomes" id="UP000007797"/>
    </source>
</evidence>
<dbReference type="Proteomes" id="UP000007797">
    <property type="component" value="Unassembled WGS sequence"/>
</dbReference>
<dbReference type="InterPro" id="IPR018119">
    <property type="entry name" value="Strictosidine_synth_cons-reg"/>
</dbReference>
<reference evidence="6" key="1">
    <citation type="journal article" date="2011" name="Genome Res.">
        <title>Phylogeny-wide analysis of social amoeba genomes highlights ancient origins for complex intercellular communication.</title>
        <authorList>
            <person name="Heidel A.J."/>
            <person name="Lawal H.M."/>
            <person name="Felder M."/>
            <person name="Schilde C."/>
            <person name="Helps N.R."/>
            <person name="Tunggal B."/>
            <person name="Rivero F."/>
            <person name="John U."/>
            <person name="Schleicher M."/>
            <person name="Eichinger L."/>
            <person name="Platzer M."/>
            <person name="Noegel A.A."/>
            <person name="Schaap P."/>
            <person name="Gloeckner G."/>
        </authorList>
    </citation>
    <scope>NUCLEOTIDE SEQUENCE [LARGE SCALE GENOMIC DNA]</scope>
    <source>
        <strain evidence="6">SH3</strain>
    </source>
</reference>
<dbReference type="InterPro" id="IPR011042">
    <property type="entry name" value="6-blade_b-propeller_TolB-like"/>
</dbReference>
<dbReference type="Gene3D" id="2.120.10.30">
    <property type="entry name" value="TolB, C-terminal domain"/>
    <property type="match status" value="1"/>
</dbReference>
<keyword evidence="3" id="KW-0325">Glycoprotein</keyword>
<feature type="domain" description="Strictosidine synthase conserved region" evidence="4">
    <location>
        <begin position="198"/>
        <end position="262"/>
    </location>
</feature>
<dbReference type="EMBL" id="GL883029">
    <property type="protein sequence ID" value="EGG14467.1"/>
    <property type="molecule type" value="Genomic_DNA"/>
</dbReference>
<keyword evidence="2" id="KW-0597">Phosphoprotein</keyword>
<proteinExistence type="inferred from homology"/>
<protein>
    <submittedName>
        <fullName evidence="5">Strictosidine synthase family protein</fullName>
    </submittedName>
</protein>